<feature type="transmembrane region" description="Helical" evidence="3">
    <location>
        <begin position="114"/>
        <end position="131"/>
    </location>
</feature>
<dbReference type="Gene3D" id="1.10.10.10">
    <property type="entry name" value="Winged helix-like DNA-binding domain superfamily/Winged helix DNA-binding domain"/>
    <property type="match status" value="1"/>
</dbReference>
<keyword evidence="5" id="KW-1185">Reference proteome</keyword>
<keyword evidence="3" id="KW-1133">Transmembrane helix</keyword>
<evidence type="ECO:0000313" key="5">
    <source>
        <dbReference type="Proteomes" id="UP000078542"/>
    </source>
</evidence>
<evidence type="ECO:0000256" key="3">
    <source>
        <dbReference type="SAM" id="Phobius"/>
    </source>
</evidence>
<comment type="subcellular location">
    <subcellularLocation>
        <location evidence="1">Nucleus</location>
    </subcellularLocation>
</comment>
<proteinExistence type="predicted"/>
<keyword evidence="3" id="KW-0472">Membrane</keyword>
<dbReference type="GO" id="GO:0005634">
    <property type="term" value="C:nucleus"/>
    <property type="evidence" value="ECO:0007669"/>
    <property type="project" value="UniProtKB-SubCell"/>
</dbReference>
<dbReference type="Pfam" id="PF13384">
    <property type="entry name" value="HTH_23"/>
    <property type="match status" value="1"/>
</dbReference>
<keyword evidence="3" id="KW-0812">Transmembrane</keyword>
<evidence type="ECO:0000256" key="2">
    <source>
        <dbReference type="SAM" id="MobiDB-lite"/>
    </source>
</evidence>
<dbReference type="EMBL" id="KQ977720">
    <property type="protein sequence ID" value="KYN00442.1"/>
    <property type="molecule type" value="Genomic_DNA"/>
</dbReference>
<dbReference type="Proteomes" id="UP000078542">
    <property type="component" value="Unassembled WGS sequence"/>
</dbReference>
<dbReference type="InterPro" id="IPR009057">
    <property type="entry name" value="Homeodomain-like_sf"/>
</dbReference>
<evidence type="ECO:0000313" key="4">
    <source>
        <dbReference type="EMBL" id="KYN00442.1"/>
    </source>
</evidence>
<dbReference type="SUPFAM" id="SSF46689">
    <property type="entry name" value="Homeodomain-like"/>
    <property type="match status" value="1"/>
</dbReference>
<dbReference type="AlphaFoldDB" id="A0A195CJ31"/>
<sequence>MPKTRELSEGKRAQIIVLHSIGLSQVQIAKKIKCSRCAVQTTIKRYNDTKQFKSRSGRGRKRKTTAREDRYLKQNALKDRRQTAKELTRCLIILSMAVYINYKIVKIKKKFKHLYTYILSMCLNIFFILTIL</sequence>
<dbReference type="InterPro" id="IPR036388">
    <property type="entry name" value="WH-like_DNA-bd_sf"/>
</dbReference>
<organism evidence="4 5">
    <name type="scientific">Cyphomyrmex costatus</name>
    <dbReference type="NCBI Taxonomy" id="456900"/>
    <lineage>
        <taxon>Eukaryota</taxon>
        <taxon>Metazoa</taxon>
        <taxon>Ecdysozoa</taxon>
        <taxon>Arthropoda</taxon>
        <taxon>Hexapoda</taxon>
        <taxon>Insecta</taxon>
        <taxon>Pterygota</taxon>
        <taxon>Neoptera</taxon>
        <taxon>Endopterygota</taxon>
        <taxon>Hymenoptera</taxon>
        <taxon>Apocrita</taxon>
        <taxon>Aculeata</taxon>
        <taxon>Formicoidea</taxon>
        <taxon>Formicidae</taxon>
        <taxon>Myrmicinae</taxon>
        <taxon>Cyphomyrmex</taxon>
    </lineage>
</organism>
<reference evidence="4 5" key="1">
    <citation type="submission" date="2016-03" db="EMBL/GenBank/DDBJ databases">
        <title>Cyphomyrmex costatus WGS genome.</title>
        <authorList>
            <person name="Nygaard S."/>
            <person name="Hu H."/>
            <person name="Boomsma J."/>
            <person name="Zhang G."/>
        </authorList>
    </citation>
    <scope>NUCLEOTIDE SEQUENCE [LARGE SCALE GENOMIC DNA]</scope>
    <source>
        <strain evidence="4">MS0001</strain>
        <tissue evidence="4">Whole body</tissue>
    </source>
</reference>
<evidence type="ECO:0008006" key="6">
    <source>
        <dbReference type="Google" id="ProtNLM"/>
    </source>
</evidence>
<accession>A0A195CJ31</accession>
<feature type="compositionally biased region" description="Basic residues" evidence="2">
    <location>
        <begin position="52"/>
        <end position="64"/>
    </location>
</feature>
<name>A0A195CJ31_9HYME</name>
<feature type="region of interest" description="Disordered" evidence="2">
    <location>
        <begin position="50"/>
        <end position="69"/>
    </location>
</feature>
<protein>
    <recommendedName>
        <fullName evidence="6">Transposase IS30-like HTH domain-containing protein</fullName>
    </recommendedName>
</protein>
<evidence type="ECO:0000256" key="1">
    <source>
        <dbReference type="ARBA" id="ARBA00004123"/>
    </source>
</evidence>
<gene>
    <name evidence="4" type="ORF">ALC62_08746</name>
</gene>